<feature type="domain" description="Helicase C-terminal" evidence="13">
    <location>
        <begin position="497"/>
        <end position="716"/>
    </location>
</feature>
<dbReference type="SMART" id="SM01178">
    <property type="entry name" value="DUF4217"/>
    <property type="match status" value="1"/>
</dbReference>
<dbReference type="OrthoDB" id="422663at2759"/>
<dbReference type="SMART" id="SM00487">
    <property type="entry name" value="DEXDc"/>
    <property type="match status" value="1"/>
</dbReference>
<dbReference type="SUPFAM" id="SSF52540">
    <property type="entry name" value="P-loop containing nucleoside triphosphate hydrolases"/>
    <property type="match status" value="2"/>
</dbReference>
<sequence length="879" mass="96638">MNGEDEGIVLNIANNSALSTHSGTASRSATKLSRILPKGSWKKRRLRAKNILHRSGKARQSNASADKKLETSSSLRPTASTSDPLTPLSRSIKRQKTSHDRKDQSSRSTVKPGKKSVTISSLFTSNPSAPALFGTENDDDKDGPKGQTNTTTPSNGVTASANPTTFEQLGLDPILAKNLSSRYSINTPTRVQKLAIPAITNVDNTKNDVIIKAETGSGKTLAYLLPVIHRLVKCEDQEFQPDRTMGLLTLILVPTRELAHQIYTVLEKVVSYPADVPSKRRHWLVPGILAGGEKKKSEKARLRKGIHILVATPGRLLDHLRTTESFITGGLRFVVLDEADRLMDLGFEKDLTDIFMILDARVSKASTDIRPSIRGWPFSRQTILCSATIGEKVQNLAAKSLKTPIFLDGGRGEGDEIINRVDMVAGRDTNVGSASGNCENGIVHFDDTDGEDEVESPQTSAMDMDLPHNIGHGTNTQKQSKKEVDEVTEENLTIPAQLDQQYVIIPAKLRLVTLIAQLKLLASSKNETFKAIVFMSCKDSVDFHHRILAASPFADDEDDDLSSHSIHSSRKQNLSSSNSKTSEIGLTSSHIPNTLLYKLHGDLPHSSRMAAFNHFQSVTRGILFCTDVAARGLDLPDISTIIQYDAPFDTKEYVHRVGRTARMGQSGRAILYLLPSEAEYVKVLDGLGNRLRMIDGEEILKDALLKPFKKMMKSKSGEEGDSNGINGRKRARSRKVTYEELATDLQMDLERLVESNSEILELAKRAYKSQIRAYATHASSQRHIFHIKLLHLGHVAKCFGLRDAPSDIRIPGSNSSGGRNSRQSGSKSGAAMQRGKKPTKVARPDSVYAITKQKVPMSISSEFGDGGVRELMSRMRLMR</sequence>
<dbReference type="GO" id="GO:0005730">
    <property type="term" value="C:nucleolus"/>
    <property type="evidence" value="ECO:0007669"/>
    <property type="project" value="UniProtKB-SubCell"/>
</dbReference>
<dbReference type="InterPro" id="IPR000629">
    <property type="entry name" value="RNA-helicase_DEAD-box_CS"/>
</dbReference>
<keyword evidence="5 10" id="KW-0378">Hydrolase</keyword>
<organism evidence="15 17">
    <name type="scientific">Synchytrium endobioticum</name>
    <dbReference type="NCBI Taxonomy" id="286115"/>
    <lineage>
        <taxon>Eukaryota</taxon>
        <taxon>Fungi</taxon>
        <taxon>Fungi incertae sedis</taxon>
        <taxon>Chytridiomycota</taxon>
        <taxon>Chytridiomycota incertae sedis</taxon>
        <taxon>Chytridiomycetes</taxon>
        <taxon>Synchytriales</taxon>
        <taxon>Synchytriaceae</taxon>
        <taxon>Synchytrium</taxon>
    </lineage>
</organism>
<feature type="short sequence motif" description="Q motif" evidence="9">
    <location>
        <begin position="164"/>
        <end position="193"/>
    </location>
</feature>
<keyword evidence="2" id="KW-0690">Ribosome biogenesis</keyword>
<keyword evidence="6 10" id="KW-0347">Helicase</keyword>
<dbReference type="STRING" id="286115.A0A507CHS3"/>
<evidence type="ECO:0000313" key="17">
    <source>
        <dbReference type="Proteomes" id="UP000317494"/>
    </source>
</evidence>
<comment type="subcellular location">
    <subcellularLocation>
        <location evidence="1">Nucleus</location>
        <location evidence="1">Nucleolus</location>
    </subcellularLocation>
</comment>
<dbReference type="EMBL" id="QEAM01000335">
    <property type="protein sequence ID" value="TPX41217.1"/>
    <property type="molecule type" value="Genomic_DNA"/>
</dbReference>
<evidence type="ECO:0000256" key="6">
    <source>
        <dbReference type="ARBA" id="ARBA00022806"/>
    </source>
</evidence>
<dbReference type="InterPro" id="IPR014014">
    <property type="entry name" value="RNA_helicase_DEAD_Q_motif"/>
</dbReference>
<evidence type="ECO:0000259" key="12">
    <source>
        <dbReference type="PROSITE" id="PS51192"/>
    </source>
</evidence>
<evidence type="ECO:0000313" key="16">
    <source>
        <dbReference type="EMBL" id="TPX41217.1"/>
    </source>
</evidence>
<accession>A0A507CHS3</accession>
<dbReference type="PROSITE" id="PS51194">
    <property type="entry name" value="HELICASE_CTER"/>
    <property type="match status" value="1"/>
</dbReference>
<name>A0A507CHS3_9FUNG</name>
<dbReference type="SMART" id="SM00490">
    <property type="entry name" value="HELICc"/>
    <property type="match status" value="1"/>
</dbReference>
<feature type="compositionally biased region" description="Basic residues" evidence="11">
    <location>
        <begin position="40"/>
        <end position="57"/>
    </location>
</feature>
<comment type="caution">
    <text evidence="15">The sequence shown here is derived from an EMBL/GenBank/DDBJ whole genome shotgun (WGS) entry which is preliminary data.</text>
</comment>
<dbReference type="GO" id="GO:0003724">
    <property type="term" value="F:RNA helicase activity"/>
    <property type="evidence" value="ECO:0007669"/>
    <property type="project" value="UniProtKB-EC"/>
</dbReference>
<dbReference type="InterPro" id="IPR025313">
    <property type="entry name" value="SPB4-like_CTE"/>
</dbReference>
<proteinExistence type="inferred from homology"/>
<dbReference type="EC" id="3.6.4.13" evidence="10"/>
<evidence type="ECO:0000313" key="18">
    <source>
        <dbReference type="Proteomes" id="UP000320475"/>
    </source>
</evidence>
<evidence type="ECO:0000256" key="8">
    <source>
        <dbReference type="ARBA" id="ARBA00022884"/>
    </source>
</evidence>
<dbReference type="InterPro" id="IPR027417">
    <property type="entry name" value="P-loop_NTPase"/>
</dbReference>
<comment type="function">
    <text evidence="10">RNA helicase.</text>
</comment>
<dbReference type="GO" id="GO:0005524">
    <property type="term" value="F:ATP binding"/>
    <property type="evidence" value="ECO:0007669"/>
    <property type="project" value="UniProtKB-UniRule"/>
</dbReference>
<dbReference type="InterPro" id="IPR001650">
    <property type="entry name" value="Helicase_C-like"/>
</dbReference>
<comment type="similarity">
    <text evidence="10">Belongs to the DEAD box helicase family.</text>
</comment>
<feature type="compositionally biased region" description="Low complexity" evidence="11">
    <location>
        <begin position="812"/>
        <end position="829"/>
    </location>
</feature>
<keyword evidence="17" id="KW-1185">Reference proteome</keyword>
<comment type="catalytic activity">
    <reaction evidence="10">
        <text>ATP + H2O = ADP + phosphate + H(+)</text>
        <dbReference type="Rhea" id="RHEA:13065"/>
        <dbReference type="ChEBI" id="CHEBI:15377"/>
        <dbReference type="ChEBI" id="CHEBI:15378"/>
        <dbReference type="ChEBI" id="CHEBI:30616"/>
        <dbReference type="ChEBI" id="CHEBI:43474"/>
        <dbReference type="ChEBI" id="CHEBI:456216"/>
        <dbReference type="EC" id="3.6.4.13"/>
    </reaction>
</comment>
<keyword evidence="3" id="KW-0698">rRNA processing</keyword>
<feature type="region of interest" description="Disordered" evidence="11">
    <location>
        <begin position="38"/>
        <end position="163"/>
    </location>
</feature>
<dbReference type="Pfam" id="PF00271">
    <property type="entry name" value="Helicase_C"/>
    <property type="match status" value="1"/>
</dbReference>
<feature type="region of interest" description="Disordered" evidence="11">
    <location>
        <begin position="809"/>
        <end position="846"/>
    </location>
</feature>
<feature type="compositionally biased region" description="Low complexity" evidence="11">
    <location>
        <begin position="563"/>
        <end position="580"/>
    </location>
</feature>
<dbReference type="PANTHER" id="PTHR24031">
    <property type="entry name" value="RNA HELICASE"/>
    <property type="match status" value="1"/>
</dbReference>
<evidence type="ECO:0000256" key="11">
    <source>
        <dbReference type="SAM" id="MobiDB-lite"/>
    </source>
</evidence>
<evidence type="ECO:0000259" key="13">
    <source>
        <dbReference type="PROSITE" id="PS51194"/>
    </source>
</evidence>
<dbReference type="PROSITE" id="PS51192">
    <property type="entry name" value="HELICASE_ATP_BIND_1"/>
    <property type="match status" value="1"/>
</dbReference>
<evidence type="ECO:0000256" key="3">
    <source>
        <dbReference type="ARBA" id="ARBA00022552"/>
    </source>
</evidence>
<dbReference type="Pfam" id="PF00270">
    <property type="entry name" value="DEAD"/>
    <property type="match status" value="1"/>
</dbReference>
<dbReference type="Proteomes" id="UP000317494">
    <property type="component" value="Unassembled WGS sequence"/>
</dbReference>
<evidence type="ECO:0000259" key="14">
    <source>
        <dbReference type="PROSITE" id="PS51195"/>
    </source>
</evidence>
<dbReference type="PROSITE" id="PS51195">
    <property type="entry name" value="Q_MOTIF"/>
    <property type="match status" value="1"/>
</dbReference>
<evidence type="ECO:0000256" key="4">
    <source>
        <dbReference type="ARBA" id="ARBA00022741"/>
    </source>
</evidence>
<comment type="domain">
    <text evidence="10">The Q motif is unique to and characteristic of the DEAD box family of RNA helicases and controls ATP binding and hydrolysis.</text>
</comment>
<feature type="compositionally biased region" description="Polar residues" evidence="11">
    <location>
        <begin position="146"/>
        <end position="163"/>
    </location>
</feature>
<evidence type="ECO:0000256" key="9">
    <source>
        <dbReference type="PROSITE-ProRule" id="PRU00552"/>
    </source>
</evidence>
<evidence type="ECO:0000256" key="5">
    <source>
        <dbReference type="ARBA" id="ARBA00022801"/>
    </source>
</evidence>
<dbReference type="EMBL" id="QEAN01000364">
    <property type="protein sequence ID" value="TPX39142.1"/>
    <property type="molecule type" value="Genomic_DNA"/>
</dbReference>
<evidence type="ECO:0000256" key="2">
    <source>
        <dbReference type="ARBA" id="ARBA00022517"/>
    </source>
</evidence>
<evidence type="ECO:0000256" key="10">
    <source>
        <dbReference type="RuleBase" id="RU365068"/>
    </source>
</evidence>
<dbReference type="Pfam" id="PF13959">
    <property type="entry name" value="CTE_SPB4"/>
    <property type="match status" value="1"/>
</dbReference>
<evidence type="ECO:0000256" key="7">
    <source>
        <dbReference type="ARBA" id="ARBA00022840"/>
    </source>
</evidence>
<evidence type="ECO:0000256" key="1">
    <source>
        <dbReference type="ARBA" id="ARBA00004604"/>
    </source>
</evidence>
<dbReference type="Gene3D" id="3.40.50.300">
    <property type="entry name" value="P-loop containing nucleotide triphosphate hydrolases"/>
    <property type="match status" value="2"/>
</dbReference>
<dbReference type="PROSITE" id="PS00039">
    <property type="entry name" value="DEAD_ATP_HELICASE"/>
    <property type="match status" value="1"/>
</dbReference>
<feature type="domain" description="Helicase ATP-binding" evidence="12">
    <location>
        <begin position="200"/>
        <end position="407"/>
    </location>
</feature>
<dbReference type="GO" id="GO:0006364">
    <property type="term" value="P:rRNA processing"/>
    <property type="evidence" value="ECO:0007669"/>
    <property type="project" value="UniProtKB-KW"/>
</dbReference>
<evidence type="ECO:0000313" key="15">
    <source>
        <dbReference type="EMBL" id="TPX39142.1"/>
    </source>
</evidence>
<dbReference type="InterPro" id="IPR011545">
    <property type="entry name" value="DEAD/DEAH_box_helicase_dom"/>
</dbReference>
<dbReference type="Proteomes" id="UP000320475">
    <property type="component" value="Unassembled WGS sequence"/>
</dbReference>
<dbReference type="GO" id="GO:0003723">
    <property type="term" value="F:RNA binding"/>
    <property type="evidence" value="ECO:0007669"/>
    <property type="project" value="UniProtKB-UniRule"/>
</dbReference>
<dbReference type="AlphaFoldDB" id="A0A507CHS3"/>
<dbReference type="CDD" id="cd17949">
    <property type="entry name" value="DEADc_DDX31"/>
    <property type="match status" value="1"/>
</dbReference>
<dbReference type="VEuPathDB" id="FungiDB:SeMB42_g06442"/>
<feature type="region of interest" description="Disordered" evidence="11">
    <location>
        <begin position="713"/>
        <end position="733"/>
    </location>
</feature>
<dbReference type="CDD" id="cd18787">
    <property type="entry name" value="SF2_C_DEAD"/>
    <property type="match status" value="1"/>
</dbReference>
<keyword evidence="8 10" id="KW-0694">RNA-binding</keyword>
<protein>
    <recommendedName>
        <fullName evidence="10">ATP-dependent RNA helicase</fullName>
        <ecNumber evidence="10">3.6.4.13</ecNumber>
    </recommendedName>
</protein>
<feature type="compositionally biased region" description="Polar residues" evidence="11">
    <location>
        <begin position="117"/>
        <end position="128"/>
    </location>
</feature>
<reference evidence="17 18" key="1">
    <citation type="journal article" date="2019" name="Sci. Rep.">
        <title>Comparative genomics of chytrid fungi reveal insights into the obligate biotrophic and pathogenic lifestyle of Synchytrium endobioticum.</title>
        <authorList>
            <person name="van de Vossenberg B.T.L.H."/>
            <person name="Warris S."/>
            <person name="Nguyen H.D.T."/>
            <person name="van Gent-Pelzer M.P.E."/>
            <person name="Joly D.L."/>
            <person name="van de Geest H.C."/>
            <person name="Bonants P.J.M."/>
            <person name="Smith D.S."/>
            <person name="Levesque C.A."/>
            <person name="van der Lee T.A.J."/>
        </authorList>
    </citation>
    <scope>NUCLEOTIDE SEQUENCE [LARGE SCALE GENOMIC DNA]</scope>
    <source>
        <strain evidence="16 18">LEV6574</strain>
        <strain evidence="15 17">MB42</strain>
    </source>
</reference>
<keyword evidence="4 10" id="KW-0547">Nucleotide-binding</keyword>
<dbReference type="GO" id="GO:0016787">
    <property type="term" value="F:hydrolase activity"/>
    <property type="evidence" value="ECO:0007669"/>
    <property type="project" value="UniProtKB-KW"/>
</dbReference>
<feature type="compositionally biased region" description="Polar residues" evidence="11">
    <location>
        <begin position="71"/>
        <end position="84"/>
    </location>
</feature>
<gene>
    <name evidence="16" type="ORF">SeLEV6574_g06203</name>
    <name evidence="15" type="ORF">SeMB42_g06442</name>
</gene>
<dbReference type="InterPro" id="IPR014001">
    <property type="entry name" value="Helicase_ATP-bd"/>
</dbReference>
<keyword evidence="7 10" id="KW-0067">ATP-binding</keyword>
<feature type="region of interest" description="Disordered" evidence="11">
    <location>
        <begin position="555"/>
        <end position="586"/>
    </location>
</feature>
<feature type="domain" description="DEAD-box RNA helicase Q" evidence="14">
    <location>
        <begin position="164"/>
        <end position="193"/>
    </location>
</feature>